<dbReference type="InterPro" id="IPR011051">
    <property type="entry name" value="RmlC_Cupin_sf"/>
</dbReference>
<dbReference type="Pfam" id="PF07883">
    <property type="entry name" value="Cupin_2"/>
    <property type="match status" value="1"/>
</dbReference>
<dbReference type="CDD" id="cd02238">
    <property type="entry name" value="cupin_KdgF"/>
    <property type="match status" value="1"/>
</dbReference>
<evidence type="ECO:0000259" key="1">
    <source>
        <dbReference type="Pfam" id="PF07883"/>
    </source>
</evidence>
<proteinExistence type="predicted"/>
<dbReference type="EMBL" id="NEXC01000022">
    <property type="protein sequence ID" value="PSN83505.1"/>
    <property type="molecule type" value="Genomic_DNA"/>
</dbReference>
<sequence length="128" mass="14789">MNRKMEEYTRQKLWRDKQESWKEVLPGVKRRILAHSLSGMAVLYRIAPNTVFPLHSHPHAQYGFVLEGEGVFKVGNSIWKLAKGDSYFIPPGVPHELTTKGDKESVIIDFFTPEREDMLNEALQADEY</sequence>
<feature type="domain" description="Cupin type-2" evidence="1">
    <location>
        <begin position="43"/>
        <end position="110"/>
    </location>
</feature>
<evidence type="ECO:0000313" key="2">
    <source>
        <dbReference type="EMBL" id="PSN83505.1"/>
    </source>
</evidence>
<dbReference type="Gene3D" id="2.60.120.10">
    <property type="entry name" value="Jelly Rolls"/>
    <property type="match status" value="1"/>
</dbReference>
<reference evidence="2 3" key="1">
    <citation type="submission" date="2017-04" db="EMBL/GenBank/DDBJ databases">
        <title>Novel microbial lineages endemic to geothermal iron-oxide mats fill important gaps in the evolutionary history of Archaea.</title>
        <authorList>
            <person name="Jay Z.J."/>
            <person name="Beam J.P."/>
            <person name="Dlakic M."/>
            <person name="Rusch D.B."/>
            <person name="Kozubal M.A."/>
            <person name="Inskeep W.P."/>
        </authorList>
    </citation>
    <scope>NUCLEOTIDE SEQUENCE [LARGE SCALE GENOMIC DNA]</scope>
    <source>
        <strain evidence="2">OSP_D</strain>
    </source>
</reference>
<dbReference type="Proteomes" id="UP000240880">
    <property type="component" value="Unassembled WGS sequence"/>
</dbReference>
<dbReference type="PANTHER" id="PTHR40112:SF1">
    <property type="entry name" value="H2HPP ISOMERASE"/>
    <property type="match status" value="1"/>
</dbReference>
<gene>
    <name evidence="2" type="ORF">B9Q01_04520</name>
</gene>
<dbReference type="AlphaFoldDB" id="A0A2R6AB16"/>
<accession>A0A2R6AB16</accession>
<dbReference type="InterPro" id="IPR052535">
    <property type="entry name" value="Bacilysin_H2HPP_isomerase"/>
</dbReference>
<dbReference type="SUPFAM" id="SSF51182">
    <property type="entry name" value="RmlC-like cupins"/>
    <property type="match status" value="1"/>
</dbReference>
<organism evidence="2 3">
    <name type="scientific">Candidatus Marsarchaeota G1 archaeon OSP_D</name>
    <dbReference type="NCBI Taxonomy" id="1978155"/>
    <lineage>
        <taxon>Archaea</taxon>
        <taxon>Candidatus Marsarchaeota</taxon>
        <taxon>Candidatus Marsarchaeota group 1</taxon>
    </lineage>
</organism>
<evidence type="ECO:0000313" key="3">
    <source>
        <dbReference type="Proteomes" id="UP000240880"/>
    </source>
</evidence>
<dbReference type="InterPro" id="IPR014710">
    <property type="entry name" value="RmlC-like_jellyroll"/>
</dbReference>
<comment type="caution">
    <text evidence="2">The sequence shown here is derived from an EMBL/GenBank/DDBJ whole genome shotgun (WGS) entry which is preliminary data.</text>
</comment>
<dbReference type="InterPro" id="IPR013096">
    <property type="entry name" value="Cupin_2"/>
</dbReference>
<protein>
    <recommendedName>
        <fullName evidence="1">Cupin type-2 domain-containing protein</fullName>
    </recommendedName>
</protein>
<name>A0A2R6AB16_9ARCH</name>
<dbReference type="PANTHER" id="PTHR40112">
    <property type="entry name" value="H2HPP ISOMERASE"/>
    <property type="match status" value="1"/>
</dbReference>